<dbReference type="Gene3D" id="1.10.357.10">
    <property type="entry name" value="Tetracycline Repressor, domain 2"/>
    <property type="match status" value="1"/>
</dbReference>
<evidence type="ECO:0000313" key="6">
    <source>
        <dbReference type="EMBL" id="RZT85861.1"/>
    </source>
</evidence>
<evidence type="ECO:0000313" key="7">
    <source>
        <dbReference type="Proteomes" id="UP000291591"/>
    </source>
</evidence>
<dbReference type="EMBL" id="SHKL01000001">
    <property type="protein sequence ID" value="RZT85861.1"/>
    <property type="molecule type" value="Genomic_DNA"/>
</dbReference>
<evidence type="ECO:0000256" key="1">
    <source>
        <dbReference type="ARBA" id="ARBA00023015"/>
    </source>
</evidence>
<name>A0A4Q7UY21_PSEST</name>
<keyword evidence="1" id="KW-0805">Transcription regulation</keyword>
<dbReference type="Proteomes" id="UP000291591">
    <property type="component" value="Unassembled WGS sequence"/>
</dbReference>
<dbReference type="GO" id="GO:0000976">
    <property type="term" value="F:transcription cis-regulatory region binding"/>
    <property type="evidence" value="ECO:0007669"/>
    <property type="project" value="TreeGrafter"/>
</dbReference>
<gene>
    <name evidence="6" type="ORF">EV383_2748</name>
</gene>
<feature type="domain" description="HTH tetR-type" evidence="5">
    <location>
        <begin position="13"/>
        <end position="74"/>
    </location>
</feature>
<keyword evidence="3" id="KW-0804">Transcription</keyword>
<comment type="caution">
    <text evidence="6">The sequence shown here is derived from an EMBL/GenBank/DDBJ whole genome shotgun (WGS) entry which is preliminary data.</text>
</comment>
<reference evidence="6 7" key="1">
    <citation type="submission" date="2019-02" db="EMBL/GenBank/DDBJ databases">
        <title>Sequencing the genomes of 1000 actinobacteria strains.</title>
        <authorList>
            <person name="Klenk H.-P."/>
        </authorList>
    </citation>
    <scope>NUCLEOTIDE SEQUENCE [LARGE SCALE GENOMIC DNA]</scope>
    <source>
        <strain evidence="6 7">DSM 45779</strain>
    </source>
</reference>
<dbReference type="PANTHER" id="PTHR30055">
    <property type="entry name" value="HTH-TYPE TRANSCRIPTIONAL REGULATOR RUTR"/>
    <property type="match status" value="1"/>
</dbReference>
<dbReference type="PROSITE" id="PS50977">
    <property type="entry name" value="HTH_TETR_2"/>
    <property type="match status" value="1"/>
</dbReference>
<dbReference type="Pfam" id="PF00440">
    <property type="entry name" value="TetR_N"/>
    <property type="match status" value="1"/>
</dbReference>
<sequence>MVMPAKARTDRSTVTRERILDAAERLFAEHGVYAVSNRTVAEEAGQGNTAVVGYHFGTKTDLVRAIAARHAEQVEQRRTEMVDAVEGSADVRDWINALVRPGAEYLAESGEPTWHARFSAQVMTDPALREIMSDDALTSPALRRIVDGLNACLPTLPLEVRLERADMGRHLMVQMLAERERALAEGSPTPRATWSDAATGLVDALVGLWLAPTTAPVTAPTKETT</sequence>
<evidence type="ECO:0000256" key="2">
    <source>
        <dbReference type="ARBA" id="ARBA00023125"/>
    </source>
</evidence>
<dbReference type="PANTHER" id="PTHR30055:SF234">
    <property type="entry name" value="HTH-TYPE TRANSCRIPTIONAL REGULATOR BETI"/>
    <property type="match status" value="1"/>
</dbReference>
<feature type="DNA-binding region" description="H-T-H motif" evidence="4">
    <location>
        <begin position="37"/>
        <end position="56"/>
    </location>
</feature>
<keyword evidence="7" id="KW-1185">Reference proteome</keyword>
<dbReference type="InterPro" id="IPR001647">
    <property type="entry name" value="HTH_TetR"/>
</dbReference>
<dbReference type="SUPFAM" id="SSF46689">
    <property type="entry name" value="Homeodomain-like"/>
    <property type="match status" value="1"/>
</dbReference>
<organism evidence="6 7">
    <name type="scientific">Pseudonocardia sediminis</name>
    <dbReference type="NCBI Taxonomy" id="1397368"/>
    <lineage>
        <taxon>Bacteria</taxon>
        <taxon>Bacillati</taxon>
        <taxon>Actinomycetota</taxon>
        <taxon>Actinomycetes</taxon>
        <taxon>Pseudonocardiales</taxon>
        <taxon>Pseudonocardiaceae</taxon>
        <taxon>Pseudonocardia</taxon>
    </lineage>
</organism>
<dbReference type="GO" id="GO:0003700">
    <property type="term" value="F:DNA-binding transcription factor activity"/>
    <property type="evidence" value="ECO:0007669"/>
    <property type="project" value="TreeGrafter"/>
</dbReference>
<evidence type="ECO:0000256" key="4">
    <source>
        <dbReference type="PROSITE-ProRule" id="PRU00335"/>
    </source>
</evidence>
<dbReference type="InterPro" id="IPR009057">
    <property type="entry name" value="Homeodomain-like_sf"/>
</dbReference>
<keyword evidence="2 4" id="KW-0238">DNA-binding</keyword>
<accession>A0A4Q7UY21</accession>
<proteinExistence type="predicted"/>
<dbReference type="AlphaFoldDB" id="A0A4Q7UY21"/>
<protein>
    <submittedName>
        <fullName evidence="6">TetR family transcriptional regulator</fullName>
    </submittedName>
</protein>
<dbReference type="InterPro" id="IPR041586">
    <property type="entry name" value="PsrA_TetR_C"/>
</dbReference>
<evidence type="ECO:0000256" key="3">
    <source>
        <dbReference type="ARBA" id="ARBA00023163"/>
    </source>
</evidence>
<dbReference type="InterPro" id="IPR050109">
    <property type="entry name" value="HTH-type_TetR-like_transc_reg"/>
</dbReference>
<dbReference type="Pfam" id="PF17939">
    <property type="entry name" value="TetR_C_30"/>
    <property type="match status" value="1"/>
</dbReference>
<evidence type="ECO:0000259" key="5">
    <source>
        <dbReference type="PROSITE" id="PS50977"/>
    </source>
</evidence>